<comment type="caution">
    <text evidence="1">The sequence shown here is derived from an EMBL/GenBank/DDBJ whole genome shotgun (WGS) entry which is preliminary data.</text>
</comment>
<protein>
    <submittedName>
        <fullName evidence="1">LPS export ABC transporter periplasmic protein LptC</fullName>
    </submittedName>
</protein>
<accession>A0A3A1NAP5</accession>
<dbReference type="NCBIfam" id="TIGR04409">
    <property type="entry name" value="LptC_YrbK"/>
    <property type="match status" value="1"/>
</dbReference>
<sequence>MKQTSKNILKSFATVFTVAILFISCGDDYERVGEEAVKPLFPQGVAQNFTLTYTETVEAMSTQDSATSRVIAVLTSPLSEDFDNQIFKFRTFPKGLQVDFYDEKNQKSVIVADYGIVYSQTNLIDLQGNVVVETHDGKKLETDQLYFDRKNNWIFTEASFTYTNPEDGTVMDGEGMDFNKDFSFFKAHKTYGLMTIKEEQDD</sequence>
<gene>
    <name evidence="1" type="primary">lptC</name>
    <name evidence="1" type="ORF">D2V08_02590</name>
</gene>
<reference evidence="1 2" key="1">
    <citation type="submission" date="2018-08" db="EMBL/GenBank/DDBJ databases">
        <title>Proposal of Muricauda 72 sp.nov. and Muricauda NH166 sp.nov., isolated from seawater.</title>
        <authorList>
            <person name="Cheng H."/>
            <person name="Wu Y.-H."/>
            <person name="Guo L.-L."/>
            <person name="Xu X.-W."/>
        </authorList>
    </citation>
    <scope>NUCLEOTIDE SEQUENCE [LARGE SCALE GENOMIC DNA]</scope>
    <source>
        <strain evidence="1 2">KCTC 22173</strain>
    </source>
</reference>
<dbReference type="InterPro" id="IPR010664">
    <property type="entry name" value="LipoPS_assembly_LptC-rel"/>
</dbReference>
<dbReference type="Pfam" id="PF06835">
    <property type="entry name" value="LptC"/>
    <property type="match status" value="1"/>
</dbReference>
<name>A0A3A1NAP5_9FLAO</name>
<dbReference type="GO" id="GO:0005886">
    <property type="term" value="C:plasma membrane"/>
    <property type="evidence" value="ECO:0007669"/>
    <property type="project" value="InterPro"/>
</dbReference>
<evidence type="ECO:0000313" key="1">
    <source>
        <dbReference type="EMBL" id="RIV36345.1"/>
    </source>
</evidence>
<dbReference type="RefSeq" id="WP_119606554.1">
    <property type="nucleotide sequence ID" value="NZ_QXFH01000064.1"/>
</dbReference>
<evidence type="ECO:0000313" key="2">
    <source>
        <dbReference type="Proteomes" id="UP000266067"/>
    </source>
</evidence>
<dbReference type="PROSITE" id="PS51257">
    <property type="entry name" value="PROKAR_LIPOPROTEIN"/>
    <property type="match status" value="1"/>
</dbReference>
<proteinExistence type="predicted"/>
<organism evidence="1 2">
    <name type="scientific">Flagellimonas lutimaris</name>
    <dbReference type="NCBI Taxonomy" id="475082"/>
    <lineage>
        <taxon>Bacteria</taxon>
        <taxon>Pseudomonadati</taxon>
        <taxon>Bacteroidota</taxon>
        <taxon>Flavobacteriia</taxon>
        <taxon>Flavobacteriales</taxon>
        <taxon>Flavobacteriaceae</taxon>
        <taxon>Flagellimonas</taxon>
    </lineage>
</organism>
<dbReference type="AlphaFoldDB" id="A0A3A1NAP5"/>
<dbReference type="EMBL" id="QXFH01000064">
    <property type="protein sequence ID" value="RIV36345.1"/>
    <property type="molecule type" value="Genomic_DNA"/>
</dbReference>
<dbReference type="Proteomes" id="UP000266067">
    <property type="component" value="Unassembled WGS sequence"/>
</dbReference>
<dbReference type="Gene3D" id="2.60.450.10">
    <property type="entry name" value="Lipopolysaccharide (LPS) transport protein A like domain"/>
    <property type="match status" value="1"/>
</dbReference>
<dbReference type="InterPro" id="IPR026265">
    <property type="entry name" value="LptC"/>
</dbReference>
<dbReference type="OrthoDB" id="1427074at2"/>
<keyword evidence="2" id="KW-1185">Reference proteome</keyword>
<dbReference type="GO" id="GO:0015221">
    <property type="term" value="F:lipopolysaccharide transmembrane transporter activity"/>
    <property type="evidence" value="ECO:0007669"/>
    <property type="project" value="InterPro"/>
</dbReference>